<dbReference type="CDD" id="cd00024">
    <property type="entry name" value="CD_CSD"/>
    <property type="match status" value="1"/>
</dbReference>
<dbReference type="PROSITE" id="PS50868">
    <property type="entry name" value="POST_SET"/>
    <property type="match status" value="1"/>
</dbReference>
<dbReference type="InterPro" id="IPR046341">
    <property type="entry name" value="SET_dom_sf"/>
</dbReference>
<dbReference type="PROSITE" id="PS50280">
    <property type="entry name" value="SET"/>
    <property type="match status" value="1"/>
</dbReference>
<sequence length="554" mass="62203">MSTFLSLSKPEPRAKYTIRPLDIVEVLSHRIRHGTEEYLVRWRTKPAFPCPPRAVASWHSLPELRDALHHIQDYIERDALSGNGTHDKSQTSTTFSRKRKSPEDDGPLARGALGANGLMTPDPRSRSPSIADIDTPDSGQHDGPPIYNGVLQYKEGRIIATKPRSGEVASINTTTLPTSQMQQEASRTSVEQAEYAIRRAFDQKLAKVRKVRLENRFDSTTPSLNFDFIKDYVLREGVSGDTPDTFHGCQKCKANMGGNVGCEYTAICDCLEFAAVDESALKRKDPELYEIYKIATEAARNEAEAAGVDGGRDGIDTTGMPKRFPYSKPKVGGIQTMVSFYREERYPIFECNINCRCGPRCKSRLVQNGRKVPLVIFNTGADQGWGVKCDEDLIQGEFIDVYLGEVITDEETTRREKSSEATKDKASYLFSLDKFAGDRDPTNGNRPLDNDDCYVVDGQYMGNVTRFMNHSCEPNVRQYTVSYNKHDLKLYNLAFFAYVDIPAGTELCFDYAEKDEVELDVAIARREHALADPDNKDKPRCRCGASKCRGILWD</sequence>
<dbReference type="Proteomes" id="UP001056384">
    <property type="component" value="Chromosome 1"/>
</dbReference>
<dbReference type="InterPro" id="IPR001214">
    <property type="entry name" value="SET_dom"/>
</dbReference>
<feature type="compositionally biased region" description="Basic and acidic residues" evidence="8">
    <location>
        <begin position="79"/>
        <end position="89"/>
    </location>
</feature>
<name>A0A9Q9EG01_9PEZI</name>
<evidence type="ECO:0000256" key="6">
    <source>
        <dbReference type="ARBA" id="ARBA00022723"/>
    </source>
</evidence>
<evidence type="ECO:0000259" key="10">
    <source>
        <dbReference type="PROSITE" id="PS50868"/>
    </source>
</evidence>
<dbReference type="OrthoDB" id="308383at2759"/>
<evidence type="ECO:0000313" key="12">
    <source>
        <dbReference type="Proteomes" id="UP001056384"/>
    </source>
</evidence>
<gene>
    <name evidence="11" type="ORF">Slin15195_G011120</name>
</gene>
<evidence type="ECO:0000256" key="3">
    <source>
        <dbReference type="ARBA" id="ARBA00022603"/>
    </source>
</evidence>
<evidence type="ECO:0000259" key="9">
    <source>
        <dbReference type="PROSITE" id="PS50280"/>
    </source>
</evidence>
<dbReference type="Gene3D" id="2.170.270.10">
    <property type="entry name" value="SET domain"/>
    <property type="match status" value="1"/>
</dbReference>
<keyword evidence="12" id="KW-1185">Reference proteome</keyword>
<comment type="subcellular location">
    <subcellularLocation>
        <location evidence="1">Chromosome</location>
    </subcellularLocation>
</comment>
<keyword evidence="2" id="KW-0158">Chromosome</keyword>
<keyword evidence="6" id="KW-0479">Metal-binding</keyword>
<feature type="domain" description="Post-SET" evidence="10">
    <location>
        <begin position="537"/>
        <end position="553"/>
    </location>
</feature>
<evidence type="ECO:0000256" key="2">
    <source>
        <dbReference type="ARBA" id="ARBA00022454"/>
    </source>
</evidence>
<dbReference type="InterPro" id="IPR007728">
    <property type="entry name" value="Pre-SET_dom"/>
</dbReference>
<feature type="domain" description="SET" evidence="9">
    <location>
        <begin position="372"/>
        <end position="512"/>
    </location>
</feature>
<organism evidence="11 12">
    <name type="scientific">Septoria linicola</name>
    <dbReference type="NCBI Taxonomy" id="215465"/>
    <lineage>
        <taxon>Eukaryota</taxon>
        <taxon>Fungi</taxon>
        <taxon>Dikarya</taxon>
        <taxon>Ascomycota</taxon>
        <taxon>Pezizomycotina</taxon>
        <taxon>Dothideomycetes</taxon>
        <taxon>Dothideomycetidae</taxon>
        <taxon>Mycosphaerellales</taxon>
        <taxon>Mycosphaerellaceae</taxon>
        <taxon>Septoria</taxon>
    </lineage>
</organism>
<dbReference type="SUPFAM" id="SSF82199">
    <property type="entry name" value="SET domain"/>
    <property type="match status" value="1"/>
</dbReference>
<dbReference type="InterPro" id="IPR050973">
    <property type="entry name" value="H3K9_Histone-Lys_N-MTase"/>
</dbReference>
<keyword evidence="3" id="KW-0489">Methyltransferase</keyword>
<dbReference type="SMART" id="SM00317">
    <property type="entry name" value="SET"/>
    <property type="match status" value="1"/>
</dbReference>
<dbReference type="GO" id="GO:0005634">
    <property type="term" value="C:nucleus"/>
    <property type="evidence" value="ECO:0007669"/>
    <property type="project" value="InterPro"/>
</dbReference>
<accession>A0A9Q9EG01</accession>
<dbReference type="EMBL" id="CP099418">
    <property type="protein sequence ID" value="USW47793.1"/>
    <property type="molecule type" value="Genomic_DNA"/>
</dbReference>
<protein>
    <submittedName>
        <fullName evidence="11">SET domain-containing protein</fullName>
    </submittedName>
</protein>
<evidence type="ECO:0000256" key="1">
    <source>
        <dbReference type="ARBA" id="ARBA00004286"/>
    </source>
</evidence>
<dbReference type="Pfam" id="PF00856">
    <property type="entry name" value="SET"/>
    <property type="match status" value="1"/>
</dbReference>
<dbReference type="PANTHER" id="PTHR46223:SF3">
    <property type="entry name" value="HISTONE-LYSINE N-METHYLTRANSFERASE SET-23"/>
    <property type="match status" value="1"/>
</dbReference>
<feature type="region of interest" description="Disordered" evidence="8">
    <location>
        <begin position="79"/>
        <end position="146"/>
    </location>
</feature>
<evidence type="ECO:0000313" key="11">
    <source>
        <dbReference type="EMBL" id="USW47793.1"/>
    </source>
</evidence>
<reference evidence="11" key="1">
    <citation type="submission" date="2022-06" db="EMBL/GenBank/DDBJ databases">
        <title>Complete genome sequences of two strains of the flax pathogen Septoria linicola.</title>
        <authorList>
            <person name="Lapalu N."/>
            <person name="Simon A."/>
            <person name="Demenou B."/>
            <person name="Paumier D."/>
            <person name="Guillot M.-P."/>
            <person name="Gout L."/>
            <person name="Valade R."/>
        </authorList>
    </citation>
    <scope>NUCLEOTIDE SEQUENCE</scope>
    <source>
        <strain evidence="11">SE15195</strain>
    </source>
</reference>
<evidence type="ECO:0000256" key="4">
    <source>
        <dbReference type="ARBA" id="ARBA00022679"/>
    </source>
</evidence>
<dbReference type="InterPro" id="IPR003616">
    <property type="entry name" value="Post-SET_dom"/>
</dbReference>
<dbReference type="GO" id="GO:0032259">
    <property type="term" value="P:methylation"/>
    <property type="evidence" value="ECO:0007669"/>
    <property type="project" value="UniProtKB-KW"/>
</dbReference>
<keyword evidence="5" id="KW-0949">S-adenosyl-L-methionine</keyword>
<evidence type="ECO:0000256" key="7">
    <source>
        <dbReference type="ARBA" id="ARBA00022833"/>
    </source>
</evidence>
<evidence type="ECO:0000256" key="5">
    <source>
        <dbReference type="ARBA" id="ARBA00022691"/>
    </source>
</evidence>
<dbReference type="GO" id="GO:0008270">
    <property type="term" value="F:zinc ion binding"/>
    <property type="evidence" value="ECO:0007669"/>
    <property type="project" value="InterPro"/>
</dbReference>
<evidence type="ECO:0000256" key="8">
    <source>
        <dbReference type="SAM" id="MobiDB-lite"/>
    </source>
</evidence>
<dbReference type="GO" id="GO:0042054">
    <property type="term" value="F:histone methyltransferase activity"/>
    <property type="evidence" value="ECO:0007669"/>
    <property type="project" value="InterPro"/>
</dbReference>
<keyword evidence="7" id="KW-0862">Zinc</keyword>
<dbReference type="PANTHER" id="PTHR46223">
    <property type="entry name" value="HISTONE-LYSINE N-METHYLTRANSFERASE SUV39H"/>
    <property type="match status" value="1"/>
</dbReference>
<dbReference type="AlphaFoldDB" id="A0A9Q9EG01"/>
<proteinExistence type="predicted"/>
<keyword evidence="4" id="KW-0808">Transferase</keyword>
<dbReference type="GO" id="GO:0005694">
    <property type="term" value="C:chromosome"/>
    <property type="evidence" value="ECO:0007669"/>
    <property type="project" value="UniProtKB-SubCell"/>
</dbReference>
<dbReference type="Pfam" id="PF05033">
    <property type="entry name" value="Pre-SET"/>
    <property type="match status" value="1"/>
</dbReference>